<dbReference type="InParanoid" id="A0A1D5RLF0"/>
<evidence type="ECO:0000313" key="6">
    <source>
        <dbReference type="Proteomes" id="UP000000589"/>
    </source>
</evidence>
<reference evidence="4" key="3">
    <citation type="submission" date="2025-08" db="UniProtKB">
        <authorList>
            <consortium name="Ensembl"/>
        </authorList>
    </citation>
    <scope>IDENTIFICATION</scope>
    <source>
        <strain evidence="4">C57BL/6J</strain>
    </source>
</reference>
<dbReference type="PANTHER" id="PTHR46550">
    <property type="entry name" value="F-BOX ONLY PROTEIN 3"/>
    <property type="match status" value="1"/>
</dbReference>
<name>A0A1D5RLF0_MOUSE</name>
<dbReference type="InterPro" id="IPR052121">
    <property type="entry name" value="F-box_SCF_Substrate_Recog"/>
</dbReference>
<dbReference type="Gene3D" id="1.20.1280.50">
    <property type="match status" value="1"/>
</dbReference>
<dbReference type="InterPro" id="IPR036047">
    <property type="entry name" value="F-box-like_dom_sf"/>
</dbReference>
<accession>A0A1D5RLF0</accession>
<dbReference type="Ensembl" id="ENSMUST00000212725.2">
    <property type="protein sequence ID" value="ENSMUSP00000148340.2"/>
    <property type="gene ID" value="ENSMUSG00000104614.6"/>
</dbReference>
<dbReference type="Bgee" id="ENSMUSG00000104614">
    <property type="expression patterns" value="Expressed in primary oocyte and 22 other cell types or tissues"/>
</dbReference>
<dbReference type="InterPro" id="IPR001810">
    <property type="entry name" value="F-box_dom"/>
</dbReference>
<evidence type="ECO:0000313" key="5">
    <source>
        <dbReference type="MGI" id="MGI:1924248"/>
    </source>
</evidence>
<dbReference type="InterPro" id="IPR036322">
    <property type="entry name" value="WD40_repeat_dom_sf"/>
</dbReference>
<reference evidence="4 6" key="1">
    <citation type="journal article" date="2009" name="PLoS Biol.">
        <title>Lineage-specific biology revealed by a finished genome assembly of the mouse.</title>
        <authorList>
            <consortium name="Mouse Genome Sequencing Consortium"/>
            <person name="Church D.M."/>
            <person name="Goodstadt L."/>
            <person name="Hillier L.W."/>
            <person name="Zody M.C."/>
            <person name="Goldstein S."/>
            <person name="She X."/>
            <person name="Bult C.J."/>
            <person name="Agarwala R."/>
            <person name="Cherry J.L."/>
            <person name="DiCuccio M."/>
            <person name="Hlavina W."/>
            <person name="Kapustin Y."/>
            <person name="Meric P."/>
            <person name="Maglott D."/>
            <person name="Birtle Z."/>
            <person name="Marques A.C."/>
            <person name="Graves T."/>
            <person name="Zhou S."/>
            <person name="Teague B."/>
            <person name="Potamousis K."/>
            <person name="Churas C."/>
            <person name="Place M."/>
            <person name="Herschleb J."/>
            <person name="Runnheim R."/>
            <person name="Forrest D."/>
            <person name="Amos-Landgraf J."/>
            <person name="Schwartz D.C."/>
            <person name="Cheng Z."/>
            <person name="Lindblad-Toh K."/>
            <person name="Eichler E.E."/>
            <person name="Ponting C.P."/>
        </authorList>
    </citation>
    <scope>NUCLEOTIDE SEQUENCE [LARGE SCALE GENOMIC DNA]</scope>
    <source>
        <strain evidence="4 6">C57BL/6J</strain>
    </source>
</reference>
<dbReference type="CDD" id="cd22137">
    <property type="entry name" value="F-box_FBXW12"/>
    <property type="match status" value="1"/>
</dbReference>
<dbReference type="AlphaFoldDB" id="A0A1D5RLF0"/>
<comment type="pathway">
    <text evidence="1">Protein modification; protein ubiquitination.</text>
</comment>
<dbReference type="GO" id="GO:0005737">
    <property type="term" value="C:cytoplasm"/>
    <property type="evidence" value="ECO:0000318"/>
    <property type="project" value="GO_Central"/>
</dbReference>
<dbReference type="GeneTree" id="ENSGT00940000162557"/>
<dbReference type="ExpressionAtlas" id="A0A1D5RLF0">
    <property type="expression patterns" value="baseline and differential"/>
</dbReference>
<dbReference type="Gene3D" id="2.130.10.10">
    <property type="entry name" value="YVTN repeat-like/Quinoprotein amine dehydrogenase"/>
    <property type="match status" value="1"/>
</dbReference>
<keyword evidence="6" id="KW-1185">Reference proteome</keyword>
<evidence type="ECO:0000259" key="3">
    <source>
        <dbReference type="PROSITE" id="PS50181"/>
    </source>
</evidence>
<dbReference type="SMART" id="SM00256">
    <property type="entry name" value="FBOX"/>
    <property type="match status" value="1"/>
</dbReference>
<evidence type="ECO:0000256" key="2">
    <source>
        <dbReference type="ARBA" id="ARBA00022786"/>
    </source>
</evidence>
<dbReference type="RNAct" id="A0A1D5RLF0">
    <property type="molecule type" value="protein"/>
</dbReference>
<dbReference type="SUPFAM" id="SSF50978">
    <property type="entry name" value="WD40 repeat-like"/>
    <property type="match status" value="1"/>
</dbReference>
<reference evidence="4 6" key="2">
    <citation type="journal article" date="2011" name="PLoS Biol.">
        <title>Modernizing reference genome assemblies.</title>
        <authorList>
            <person name="Church D.M."/>
            <person name="Schneider V.A."/>
            <person name="Graves T."/>
            <person name="Auger K."/>
            <person name="Cunningham F."/>
            <person name="Bouk N."/>
            <person name="Chen H.C."/>
            <person name="Agarwala R."/>
            <person name="McLaren W.M."/>
            <person name="Ritchie G.R."/>
            <person name="Albracht D."/>
            <person name="Kremitzki M."/>
            <person name="Rock S."/>
            <person name="Kotkiewicz H."/>
            <person name="Kremitzki C."/>
            <person name="Wollam A."/>
            <person name="Trani L."/>
            <person name="Fulton L."/>
            <person name="Fulton R."/>
            <person name="Matthews L."/>
            <person name="Whitehead S."/>
            <person name="Chow W."/>
            <person name="Torrance J."/>
            <person name="Dunn M."/>
            <person name="Harden G."/>
            <person name="Threadgold G."/>
            <person name="Wood J."/>
            <person name="Collins J."/>
            <person name="Heath P."/>
            <person name="Griffiths G."/>
            <person name="Pelan S."/>
            <person name="Grafham D."/>
            <person name="Eichler E.E."/>
            <person name="Weinstock G."/>
            <person name="Mardis E.R."/>
            <person name="Wilson R.K."/>
            <person name="Howe K."/>
            <person name="Flicek P."/>
            <person name="Hubbard T."/>
        </authorList>
    </citation>
    <scope>NUCLEOTIDE SEQUENCE [LARGE SCALE GENOMIC DNA]</scope>
    <source>
        <strain evidence="4 6">C57BL/6J</strain>
    </source>
</reference>
<dbReference type="VEuPathDB" id="HostDB:ENSMUSG00000104614"/>
<evidence type="ECO:0000313" key="4">
    <source>
        <dbReference type="Ensembl" id="ENSMUSP00000148340.2"/>
    </source>
</evidence>
<dbReference type="SUPFAM" id="SSF81383">
    <property type="entry name" value="F-box domain"/>
    <property type="match status" value="1"/>
</dbReference>
<dbReference type="MGI" id="MGI:1924248">
    <property type="gene designation" value="Fbxw27"/>
</dbReference>
<gene>
    <name evidence="4 5" type="primary">Fbxw27</name>
</gene>
<dbReference type="PROSITE" id="PS50181">
    <property type="entry name" value="FBOX"/>
    <property type="match status" value="1"/>
</dbReference>
<dbReference type="OrthoDB" id="63265at2759"/>
<dbReference type="Pfam" id="PF12937">
    <property type="entry name" value="F-box-like"/>
    <property type="match status" value="1"/>
</dbReference>
<dbReference type="InterPro" id="IPR015943">
    <property type="entry name" value="WD40/YVTN_repeat-like_dom_sf"/>
</dbReference>
<dbReference type="FunCoup" id="A0A1D5RLF0">
    <property type="interactions" value="1"/>
</dbReference>
<proteinExistence type="predicted"/>
<dbReference type="PANTHER" id="PTHR46550:SF2">
    <property type="entry name" value="EXPRESSED SEQUENCE C85627-RELATED"/>
    <property type="match status" value="1"/>
</dbReference>
<sequence length="466" mass="53755">METHLPSLPLMKIFSYLDAYSLLQVAQVNKNWNALASSDVLWRKLCQKRWLFCDMVTLQLQDKETWKQFFVYRTWQEHSKTRANPRDFTYKEIPLQYGPCGYACYISGCGITRKGQDKSVVCMVNSKNTISTWDVHKSVITWVSPEQPASIKLLTTLPEMHIAVTVDIQSTIKLWDCHNREALATNILESPCKSLKAVITKDDPIVLVSDILGNLYIFRIPDLHLISTVNVLPCDIDEIYCSPQKKWVLLSKKQPYILPKVFYMSSLLRTSEFSAPVSTLLEISLCQEAFWTPRREDRLTLMSRSGCSKITKFETYDMKLEEFGNKIIVKGNSIAGFLLPYYTESLNWFGVSDKDTIVCSTEFSLLLFTNNGHRLQTFQYFSETIVRLSVDPVHVIVTCNDGSLDVYAWEERSLLLRKCYRLKNRRHLSPRGFINKTLCDDVSIIQLMIDGHDTWFLMAYALNICS</sequence>
<evidence type="ECO:0000256" key="1">
    <source>
        <dbReference type="ARBA" id="ARBA00004906"/>
    </source>
</evidence>
<reference evidence="4" key="4">
    <citation type="submission" date="2025-09" db="UniProtKB">
        <authorList>
            <consortium name="Ensembl"/>
        </authorList>
    </citation>
    <scope>IDENTIFICATION</scope>
    <source>
        <strain evidence="4">C57BL/6J</strain>
    </source>
</reference>
<keyword evidence="2" id="KW-0833">Ubl conjugation pathway</keyword>
<dbReference type="AGR" id="MGI:1924248"/>
<dbReference type="Proteomes" id="UP000000589">
    <property type="component" value="Chromosome 9"/>
</dbReference>
<organism evidence="4 6">
    <name type="scientific">Mus musculus</name>
    <name type="common">Mouse</name>
    <dbReference type="NCBI Taxonomy" id="10090"/>
    <lineage>
        <taxon>Eukaryota</taxon>
        <taxon>Metazoa</taxon>
        <taxon>Chordata</taxon>
        <taxon>Craniata</taxon>
        <taxon>Vertebrata</taxon>
        <taxon>Euteleostomi</taxon>
        <taxon>Mammalia</taxon>
        <taxon>Eutheria</taxon>
        <taxon>Euarchontoglires</taxon>
        <taxon>Glires</taxon>
        <taxon>Rodentia</taxon>
        <taxon>Myomorpha</taxon>
        <taxon>Muroidea</taxon>
        <taxon>Muridae</taxon>
        <taxon>Murinae</taxon>
        <taxon>Mus</taxon>
        <taxon>Mus</taxon>
    </lineage>
</organism>
<protein>
    <submittedName>
        <fullName evidence="4">F-box and WD-40 domain protein 27</fullName>
    </submittedName>
</protein>
<feature type="domain" description="F-box" evidence="3">
    <location>
        <begin position="1"/>
        <end position="45"/>
    </location>
</feature>